<dbReference type="AlphaFoldDB" id="A0AA37SI46"/>
<accession>A0AA37SI46</accession>
<keyword evidence="3" id="KW-1185">Reference proteome</keyword>
<evidence type="ECO:0008006" key="4">
    <source>
        <dbReference type="Google" id="ProtNLM"/>
    </source>
</evidence>
<sequence>MGSIPISQVVNVTPGVLAAGTGLNNLTGLICTTPTTSFPVGTIRAFTSATDVGTSFGTSSMLYSMAQVYFSGTSRSLTTPGTLYVAAVDATGETSSISAQLDALRAAQGGWNGLAFDSIYTPANLELVATWVGSQKSSIFAPLVDSDASATTSGSTSAFGVWLQTQTAGGVTAIYDTSPLSGALALAWMASLSFGTTNGRQSLAFVEDASGLVSPAVTDGSTASTLIANGYSFYGSYANGSDDFTFFRPGQVSGKFLWADSYVNQIWLTSDMTSDLISLLLTTGNIPYNTDGDAYVEAALKPTITQAFSFGMIRAGVDLTTLQRQQINNAAGNTTAADSVVNNGYYLKPNVSTAGASYRISRTTPPAQLWYADGQSVQSISLTSVEVQ</sequence>
<organism evidence="1 3">
    <name type="scientific">Gluconobacter sphaericus NBRC 12467</name>
    <dbReference type="NCBI Taxonomy" id="1307951"/>
    <lineage>
        <taxon>Bacteria</taxon>
        <taxon>Pseudomonadati</taxon>
        <taxon>Pseudomonadota</taxon>
        <taxon>Alphaproteobacteria</taxon>
        <taxon>Acetobacterales</taxon>
        <taxon>Acetobacteraceae</taxon>
        <taxon>Gluconobacter</taxon>
    </lineage>
</organism>
<protein>
    <recommendedName>
        <fullName evidence="4">Burkholderia phage Bcep781 gp04</fullName>
    </recommendedName>
</protein>
<evidence type="ECO:0000313" key="1">
    <source>
        <dbReference type="EMBL" id="GLQ84753.1"/>
    </source>
</evidence>
<gene>
    <name evidence="1" type="ORF">GCM10007872_16610</name>
    <name evidence="2" type="ORF">GCM10007872_20000</name>
</gene>
<evidence type="ECO:0000313" key="3">
    <source>
        <dbReference type="Proteomes" id="UP001156708"/>
    </source>
</evidence>
<dbReference type="RefSeq" id="WP_141352424.1">
    <property type="nucleotide sequence ID" value="NZ_BARA01000113.1"/>
</dbReference>
<dbReference type="EMBL" id="BSNZ01000008">
    <property type="protein sequence ID" value="GLQ84753.1"/>
    <property type="molecule type" value="Genomic_DNA"/>
</dbReference>
<comment type="caution">
    <text evidence="1">The sequence shown here is derived from an EMBL/GenBank/DDBJ whole genome shotgun (WGS) entry which is preliminary data.</text>
</comment>
<reference evidence="3" key="2">
    <citation type="journal article" date="2019" name="Int. J. Syst. Evol. Microbiol.">
        <title>The Global Catalogue of Microorganisms (GCM) 10K type strain sequencing project: providing services to taxonomists for standard genome sequencing and annotation.</title>
        <authorList>
            <consortium name="The Broad Institute Genomics Platform"/>
            <consortium name="The Broad Institute Genome Sequencing Center for Infectious Disease"/>
            <person name="Wu L."/>
            <person name="Ma J."/>
        </authorList>
    </citation>
    <scope>NUCLEOTIDE SEQUENCE [LARGE SCALE GENOMIC DNA]</scope>
    <source>
        <strain evidence="3">NBRC 12467</strain>
    </source>
</reference>
<reference evidence="1" key="1">
    <citation type="journal article" date="2014" name="Int. J. Syst. Evol. Microbiol.">
        <title>Complete genome sequence of Corynebacterium casei LMG S-19264T (=DSM 44701T), isolated from a smear-ripened cheese.</title>
        <authorList>
            <consortium name="US DOE Joint Genome Institute (JGI-PGF)"/>
            <person name="Walter F."/>
            <person name="Albersmeier A."/>
            <person name="Kalinowski J."/>
            <person name="Ruckert C."/>
        </authorList>
    </citation>
    <scope>NUCLEOTIDE SEQUENCE</scope>
    <source>
        <strain evidence="1">NBRC 12467</strain>
    </source>
</reference>
<dbReference type="EMBL" id="BSNZ01000013">
    <property type="protein sequence ID" value="GLQ85092.1"/>
    <property type="molecule type" value="Genomic_DNA"/>
</dbReference>
<dbReference type="InterPro" id="IPR021808">
    <property type="entry name" value="DUF3383"/>
</dbReference>
<reference evidence="1" key="3">
    <citation type="submission" date="2023-01" db="EMBL/GenBank/DDBJ databases">
        <title>Draft genome sequence of Gluconobacter sphaericus strain NBRC 12467.</title>
        <authorList>
            <person name="Sun Q."/>
            <person name="Mori K."/>
        </authorList>
    </citation>
    <scope>NUCLEOTIDE SEQUENCE</scope>
    <source>
        <strain evidence="1">NBRC 12467</strain>
    </source>
</reference>
<evidence type="ECO:0000313" key="2">
    <source>
        <dbReference type="EMBL" id="GLQ85092.1"/>
    </source>
</evidence>
<proteinExistence type="predicted"/>
<name>A0AA37SI46_9PROT</name>
<dbReference type="Proteomes" id="UP001156708">
    <property type="component" value="Unassembled WGS sequence"/>
</dbReference>
<dbReference type="Pfam" id="PF11863">
    <property type="entry name" value="DUF3383"/>
    <property type="match status" value="1"/>
</dbReference>